<dbReference type="AlphaFoldDB" id="A0A6L5C2D4"/>
<feature type="region of interest" description="Disordered" evidence="1">
    <location>
        <begin position="99"/>
        <end position="133"/>
    </location>
</feature>
<sequence>MKTAVRSAAIGTETLPSFHWGGARLAALPEGKISSLELLENFQPDYRLPHSAAYRLSGICTMRHDKQNLRSNLPNSPIARRTWRSLDAALDSRTPVRSEAIQGHARDSACNGYKPAVRTPGHAGPERRHSTSHATHASYYASLRADGFGRAITQTSARVGILGTGSADRRAHRSGQCSCGAHSPLPDKRERFGDERRFAGAVRVSGGGGGLPCSSKRRDPVGTVWAKHRAHRRQDTVRHGNLHRASPAPDHSNACASRRARKAAARGSASVYTCVQSTRVQALRPQALYHFPSLHENRGALARRQPPTRLAFHPTSCQTFADPSAVPILPLPT</sequence>
<proteinExistence type="predicted"/>
<gene>
    <name evidence="2" type="ORF">FX983_02805</name>
</gene>
<evidence type="ECO:0000313" key="2">
    <source>
        <dbReference type="EMBL" id="KAF2394823.1"/>
    </source>
</evidence>
<dbReference type="Proteomes" id="UP000475265">
    <property type="component" value="Unassembled WGS sequence"/>
</dbReference>
<feature type="region of interest" description="Disordered" evidence="1">
    <location>
        <begin position="203"/>
        <end position="255"/>
    </location>
</feature>
<comment type="caution">
    <text evidence="2">The sequence shown here is derived from an EMBL/GenBank/DDBJ whole genome shotgun (WGS) entry which is preliminary data.</text>
</comment>
<name>A0A6L5C2D4_9PSED</name>
<dbReference type="EMBL" id="JAAAXX010000001">
    <property type="protein sequence ID" value="KAF2394823.1"/>
    <property type="molecule type" value="Genomic_DNA"/>
</dbReference>
<organism evidence="2 3">
    <name type="scientific">Pseudomonas frederiksbergensis</name>
    <dbReference type="NCBI Taxonomy" id="104087"/>
    <lineage>
        <taxon>Bacteria</taxon>
        <taxon>Pseudomonadati</taxon>
        <taxon>Pseudomonadota</taxon>
        <taxon>Gammaproteobacteria</taxon>
        <taxon>Pseudomonadales</taxon>
        <taxon>Pseudomonadaceae</taxon>
        <taxon>Pseudomonas</taxon>
    </lineage>
</organism>
<reference evidence="2 3" key="1">
    <citation type="submission" date="2019-12" db="EMBL/GenBank/DDBJ databases">
        <title>Endophytic bacteria associated with Panax ginseng seedlings.</title>
        <authorList>
            <person name="Park J.M."/>
            <person name="Shin R."/>
            <person name="Jo S.H."/>
        </authorList>
    </citation>
    <scope>NUCLEOTIDE SEQUENCE [LARGE SCALE GENOMIC DNA]</scope>
    <source>
        <strain evidence="2 3">PgKB32</strain>
    </source>
</reference>
<evidence type="ECO:0000313" key="3">
    <source>
        <dbReference type="Proteomes" id="UP000475265"/>
    </source>
</evidence>
<accession>A0A6L5C2D4</accession>
<protein>
    <submittedName>
        <fullName evidence="2">Uncharacterized protein</fullName>
    </submittedName>
</protein>
<evidence type="ECO:0000256" key="1">
    <source>
        <dbReference type="SAM" id="MobiDB-lite"/>
    </source>
</evidence>